<name>A0A4U0P291_9SPHI</name>
<accession>A0A4U0P291</accession>
<proteinExistence type="predicted"/>
<dbReference type="SUPFAM" id="SSF53474">
    <property type="entry name" value="alpha/beta-Hydrolases"/>
    <property type="match status" value="1"/>
</dbReference>
<dbReference type="InterPro" id="IPR029058">
    <property type="entry name" value="AB_hydrolase_fold"/>
</dbReference>
<gene>
    <name evidence="3" type="ORF">FAZ15_09540</name>
</gene>
<dbReference type="EMBL" id="SUME01000003">
    <property type="protein sequence ID" value="TJZ61426.1"/>
    <property type="molecule type" value="Genomic_DNA"/>
</dbReference>
<dbReference type="SUPFAM" id="SSF82171">
    <property type="entry name" value="DPP6 N-terminal domain-like"/>
    <property type="match status" value="1"/>
</dbReference>
<dbReference type="Pfam" id="PF00326">
    <property type="entry name" value="Peptidase_S9"/>
    <property type="match status" value="1"/>
</dbReference>
<dbReference type="OrthoDB" id="108903at2"/>
<dbReference type="PROSITE" id="PS51257">
    <property type="entry name" value="PROKAR_LIPOPROTEIN"/>
    <property type="match status" value="1"/>
</dbReference>
<dbReference type="PANTHER" id="PTHR42776">
    <property type="entry name" value="SERINE PEPTIDASE S9 FAMILY MEMBER"/>
    <property type="match status" value="1"/>
</dbReference>
<dbReference type="InterPro" id="IPR001375">
    <property type="entry name" value="Peptidase_S9_cat"/>
</dbReference>
<evidence type="ECO:0000313" key="4">
    <source>
        <dbReference type="Proteomes" id="UP000306808"/>
    </source>
</evidence>
<dbReference type="Gene3D" id="3.40.50.1820">
    <property type="entry name" value="alpha/beta hydrolase"/>
    <property type="match status" value="1"/>
</dbReference>
<dbReference type="AlphaFoldDB" id="A0A4U0P291"/>
<comment type="caution">
    <text evidence="3">The sequence shown here is derived from an EMBL/GenBank/DDBJ whole genome shotgun (WGS) entry which is preliminary data.</text>
</comment>
<sequence>MLKFSNIWGYEVFKMWLINKLNIYMLFFLCSCGGAQQSTIPIPDFFEKSEKTNFKLSPDGSKIAYLGLEDHCRNIFVLDIVNPDSSKQLTYQDNMNVQYFFWTTNDSIVYSNSQSFEDSLRLYTIDVRYELSKLLIPVDDHRIRWLNTTRSFDGTILALMNKRDSSVFDLYRIRLDGAGSTLIDQNPGNFSSWFASNDGKVRLVMSSDSVEETFWHRTEEGMPFNSVIKTDFESTVFPLGPVKGNANSMYALSNLGRDKLALVEMEIQHGKETKVIFEDKDADVNREGYFFSNQEPLFSAVYKNHKKVTVHNPKLARIYHRIQKKFDDYSIDILDVDSMFNTLIFKTYTDRNPGSIYYYHADKDKIVELTTQNPKLTERSFGKMEEVAFNSRDGRTIKGYLTYPLKAQKSYPIVVLVHDGPNRRDVWGFNAEAQFLANRGYAVFQVNYRGSTGFGKEFFTAGFKQWGGEIQNDISDGVTWLIHQGIADKDRIAIMGSGFGGYSALYAACFNPTLYKCAISSSGYTNLFTYFKEIPPYYQQYLKLYHQIIGHPTREYELFKAISPLFHAEKVNIPILFFQGGKDRHSSVTDANQFVQKVKNRDVPVRYIYKEEEGKRFRKEENIIQYYQEVEAFLATYLN</sequence>
<feature type="domain" description="Peptidase S9 prolyl oligopeptidase catalytic" evidence="2">
    <location>
        <begin position="427"/>
        <end position="639"/>
    </location>
</feature>
<dbReference type="Proteomes" id="UP000306808">
    <property type="component" value="Unassembled WGS sequence"/>
</dbReference>
<keyword evidence="4" id="KW-1185">Reference proteome</keyword>
<dbReference type="GO" id="GO:0006508">
    <property type="term" value="P:proteolysis"/>
    <property type="evidence" value="ECO:0007669"/>
    <property type="project" value="InterPro"/>
</dbReference>
<dbReference type="PANTHER" id="PTHR42776:SF27">
    <property type="entry name" value="DIPEPTIDYL PEPTIDASE FAMILY MEMBER 6"/>
    <property type="match status" value="1"/>
</dbReference>
<evidence type="ECO:0000313" key="3">
    <source>
        <dbReference type="EMBL" id="TJZ61426.1"/>
    </source>
</evidence>
<dbReference type="InterPro" id="IPR011042">
    <property type="entry name" value="6-blade_b-propeller_TolB-like"/>
</dbReference>
<reference evidence="3 4" key="1">
    <citation type="submission" date="2019-04" db="EMBL/GenBank/DDBJ databases">
        <title>Sphingobacterium olei sp. nov., isolated from oil-contaminated soil.</title>
        <authorList>
            <person name="Liu B."/>
        </authorList>
    </citation>
    <scope>NUCLEOTIDE SEQUENCE [LARGE SCALE GENOMIC DNA]</scope>
    <source>
        <strain evidence="3 4">HAL-9</strain>
    </source>
</reference>
<evidence type="ECO:0000259" key="2">
    <source>
        <dbReference type="Pfam" id="PF00326"/>
    </source>
</evidence>
<dbReference type="Gene3D" id="2.120.10.30">
    <property type="entry name" value="TolB, C-terminal domain"/>
    <property type="match status" value="1"/>
</dbReference>
<organism evidence="3 4">
    <name type="scientific">Sphingobacterium olei</name>
    <dbReference type="NCBI Taxonomy" id="2571155"/>
    <lineage>
        <taxon>Bacteria</taxon>
        <taxon>Pseudomonadati</taxon>
        <taxon>Bacteroidota</taxon>
        <taxon>Sphingobacteriia</taxon>
        <taxon>Sphingobacteriales</taxon>
        <taxon>Sphingobacteriaceae</taxon>
        <taxon>Sphingobacterium</taxon>
    </lineage>
</organism>
<evidence type="ECO:0000256" key="1">
    <source>
        <dbReference type="ARBA" id="ARBA00022801"/>
    </source>
</evidence>
<keyword evidence="1" id="KW-0378">Hydrolase</keyword>
<dbReference type="GO" id="GO:0004252">
    <property type="term" value="F:serine-type endopeptidase activity"/>
    <property type="evidence" value="ECO:0007669"/>
    <property type="project" value="TreeGrafter"/>
</dbReference>
<protein>
    <submittedName>
        <fullName evidence="3">S9 family peptidase</fullName>
    </submittedName>
</protein>